<feature type="region of interest" description="Disordered" evidence="1">
    <location>
        <begin position="118"/>
        <end position="137"/>
    </location>
</feature>
<dbReference type="AlphaFoldDB" id="A0A1D2N8Q9"/>
<comment type="caution">
    <text evidence="2">The sequence shown here is derived from an EMBL/GenBank/DDBJ whole genome shotgun (WGS) entry which is preliminary data.</text>
</comment>
<protein>
    <submittedName>
        <fullName evidence="2">Relaxin-3 receptor 1</fullName>
    </submittedName>
</protein>
<dbReference type="Gene3D" id="1.20.1070.10">
    <property type="entry name" value="Rhodopsin 7-helix transmembrane proteins"/>
    <property type="match status" value="1"/>
</dbReference>
<name>A0A1D2N8Q9_ORCCI</name>
<accession>A0A1D2N8Q9</accession>
<organism evidence="2 3">
    <name type="scientific">Orchesella cincta</name>
    <name type="common">Springtail</name>
    <name type="synonym">Podura cincta</name>
    <dbReference type="NCBI Taxonomy" id="48709"/>
    <lineage>
        <taxon>Eukaryota</taxon>
        <taxon>Metazoa</taxon>
        <taxon>Ecdysozoa</taxon>
        <taxon>Arthropoda</taxon>
        <taxon>Hexapoda</taxon>
        <taxon>Collembola</taxon>
        <taxon>Entomobryomorpha</taxon>
        <taxon>Entomobryoidea</taxon>
        <taxon>Orchesellidae</taxon>
        <taxon>Orchesellinae</taxon>
        <taxon>Orchesella</taxon>
    </lineage>
</organism>
<dbReference type="SUPFAM" id="SSF81321">
    <property type="entry name" value="Family A G protein-coupled receptor-like"/>
    <property type="match status" value="1"/>
</dbReference>
<dbReference type="OrthoDB" id="9990906at2759"/>
<sequence length="137" mass="15619">MRFLAGSLRGTTEGRFSEFLHAAQAWTNILFNTNFAVNFLLYCVSGRNFRKSLKNIILRKFSRSPTSVWKSGKTRNKDRASYSARVPASKRNCLKELQVTEIVEMEERVEDSVFPMSNCNTEDVHGDGKGDEESMQV</sequence>
<evidence type="ECO:0000313" key="2">
    <source>
        <dbReference type="EMBL" id="ODN01634.1"/>
    </source>
</evidence>
<reference evidence="2 3" key="1">
    <citation type="journal article" date="2016" name="Genome Biol. Evol.">
        <title>Gene Family Evolution Reflects Adaptation to Soil Environmental Stressors in the Genome of the Collembolan Orchesella cincta.</title>
        <authorList>
            <person name="Faddeeva-Vakhrusheva A."/>
            <person name="Derks M.F."/>
            <person name="Anvar S.Y."/>
            <person name="Agamennone V."/>
            <person name="Suring W."/>
            <person name="Smit S."/>
            <person name="van Straalen N.M."/>
            <person name="Roelofs D."/>
        </authorList>
    </citation>
    <scope>NUCLEOTIDE SEQUENCE [LARGE SCALE GENOMIC DNA]</scope>
    <source>
        <tissue evidence="2">Mixed pool</tissue>
    </source>
</reference>
<keyword evidence="2" id="KW-0675">Receptor</keyword>
<proteinExistence type="predicted"/>
<dbReference type="EMBL" id="LJIJ01000145">
    <property type="protein sequence ID" value="ODN01634.1"/>
    <property type="molecule type" value="Genomic_DNA"/>
</dbReference>
<evidence type="ECO:0000313" key="3">
    <source>
        <dbReference type="Proteomes" id="UP000094527"/>
    </source>
</evidence>
<evidence type="ECO:0000256" key="1">
    <source>
        <dbReference type="SAM" id="MobiDB-lite"/>
    </source>
</evidence>
<dbReference type="Proteomes" id="UP000094527">
    <property type="component" value="Unassembled WGS sequence"/>
</dbReference>
<gene>
    <name evidence="2" type="ORF">Ocin01_05025</name>
</gene>
<feature type="compositionally biased region" description="Basic and acidic residues" evidence="1">
    <location>
        <begin position="122"/>
        <end position="137"/>
    </location>
</feature>
<keyword evidence="3" id="KW-1185">Reference proteome</keyword>